<dbReference type="EMBL" id="CM055751">
    <property type="protein sequence ID" value="KAJ7992975.1"/>
    <property type="molecule type" value="Genomic_DNA"/>
</dbReference>
<name>A0ACC2FP19_DALPE</name>
<evidence type="ECO:0000313" key="2">
    <source>
        <dbReference type="Proteomes" id="UP001157502"/>
    </source>
</evidence>
<evidence type="ECO:0000313" key="1">
    <source>
        <dbReference type="EMBL" id="KAJ7992975.1"/>
    </source>
</evidence>
<organism evidence="1 2">
    <name type="scientific">Dallia pectoralis</name>
    <name type="common">Alaska blackfish</name>
    <dbReference type="NCBI Taxonomy" id="75939"/>
    <lineage>
        <taxon>Eukaryota</taxon>
        <taxon>Metazoa</taxon>
        <taxon>Chordata</taxon>
        <taxon>Craniata</taxon>
        <taxon>Vertebrata</taxon>
        <taxon>Euteleostomi</taxon>
        <taxon>Actinopterygii</taxon>
        <taxon>Neopterygii</taxon>
        <taxon>Teleostei</taxon>
        <taxon>Protacanthopterygii</taxon>
        <taxon>Esociformes</taxon>
        <taxon>Umbridae</taxon>
        <taxon>Dallia</taxon>
    </lineage>
</organism>
<comment type="caution">
    <text evidence="1">The sequence shown here is derived from an EMBL/GenBank/DDBJ whole genome shotgun (WGS) entry which is preliminary data.</text>
</comment>
<reference evidence="1" key="1">
    <citation type="submission" date="2021-05" db="EMBL/GenBank/DDBJ databases">
        <authorList>
            <person name="Pan Q."/>
            <person name="Jouanno E."/>
            <person name="Zahm M."/>
            <person name="Klopp C."/>
            <person name="Cabau C."/>
            <person name="Louis A."/>
            <person name="Berthelot C."/>
            <person name="Parey E."/>
            <person name="Roest Crollius H."/>
            <person name="Montfort J."/>
            <person name="Robinson-Rechavi M."/>
            <person name="Bouchez O."/>
            <person name="Lampietro C."/>
            <person name="Lopez Roques C."/>
            <person name="Donnadieu C."/>
            <person name="Postlethwait J."/>
            <person name="Bobe J."/>
            <person name="Dillon D."/>
            <person name="Chandos A."/>
            <person name="von Hippel F."/>
            <person name="Guiguen Y."/>
        </authorList>
    </citation>
    <scope>NUCLEOTIDE SEQUENCE</scope>
    <source>
        <strain evidence="1">YG-Jan2019</strain>
    </source>
</reference>
<keyword evidence="2" id="KW-1185">Reference proteome</keyword>
<accession>A0ACC2FP19</accession>
<proteinExistence type="predicted"/>
<dbReference type="Proteomes" id="UP001157502">
    <property type="component" value="Chromosome 24"/>
</dbReference>
<gene>
    <name evidence="1" type="ORF">DPEC_G00267650</name>
</gene>
<protein>
    <submittedName>
        <fullName evidence="1">Uncharacterized protein</fullName>
    </submittedName>
</protein>
<sequence length="402" mass="43643">MTAESQHSPVEASSSPVVMSPTVSQDSPVPPLMLQARIKDGLLIKSEPRGTSPNTDRDDGISPGQTDEHLPTGSRRRKRPVQRGKPPYSYIALIAMAVANSPERKLTLGGIYKFIMERFPFYRENSKKWQNSIRHNLTLNDCFVKIPREPGRPGKGNYWTLDPAAEDMFDNGSFLRRRKRFKRTDVSTYPGYMQSSSAFTPTPMGRPAYPNNLYPGMGSGYGSQLTGTPHPAVLHHYQTSAGVSQGQSRMFSIDNIINQQSGMQGGELNPQALGLGAGDLGNMSANCSLTGNDPSCFQAQTIHSSGNTLSRGGGGVSSNLAPVYPYSSSASPPHLPSMTQSNFSPGSSQVYCTGNRVSLPAVRTGSCAEHTEQLLGLSNPMNSYNNSYMRQANFASGLDRYM</sequence>